<accession>A0A2Z4FIR0</accession>
<dbReference type="AlphaFoldDB" id="A0A2Z4FIR0"/>
<sequence length="346" mass="39110">MNSLRLKKTMGLRRVVAAILFSMVLVFSGNVSVFDKGALAQDWVASAQAQIPPEQMTTKAMPADGLTFHFLKRYSPAIEKLAEEAPALRERAHQNLGLVDPAPIDVWILPKVSDYYALRGEPNRAPEWAVGLSLSGRSTIIVAHGGQRTPDDVMFTYAHELAHVAVDHARGDVPVPRWFHEGFAVMMAQEWTPERSEKLSQAAARGQLQPFSKLTRTFPSHQMSVSLAYDQSFHFVRWMQDKYGADFWARVMRQMEGGADFDGAIRAEAGITLPEIESQWHEQLSSSTNRWSILADETIIFFGVSLLFILAYIRARSRRRRQLASMEDDNSDEWRYDPARYPLPGD</sequence>
<dbReference type="Pfam" id="PF13485">
    <property type="entry name" value="Peptidase_MA_2"/>
    <property type="match status" value="1"/>
</dbReference>
<reference evidence="2 3" key="1">
    <citation type="submission" date="2018-06" db="EMBL/GenBank/DDBJ databases">
        <title>Lujinxingia sediminis gen. nov. sp. nov., a new facultative anaerobic member of the class Deltaproteobacteria, and proposal of Lujinxingaceae fam. nov.</title>
        <authorList>
            <person name="Guo L.-Y."/>
            <person name="Li C.-M."/>
            <person name="Wang S."/>
            <person name="Du Z.-J."/>
        </authorList>
    </citation>
    <scope>NUCLEOTIDE SEQUENCE [LARGE SCALE GENOMIC DNA]</scope>
    <source>
        <strain evidence="2 3">FA350</strain>
    </source>
</reference>
<feature type="domain" description="Peptidase MA-like" evidence="1">
    <location>
        <begin position="94"/>
        <end position="284"/>
    </location>
</feature>
<dbReference type="EMBL" id="CP030032">
    <property type="protein sequence ID" value="AWV88927.1"/>
    <property type="molecule type" value="Genomic_DNA"/>
</dbReference>
<dbReference type="InterPro" id="IPR039568">
    <property type="entry name" value="Peptidase_MA-like_dom"/>
</dbReference>
<proteinExistence type="predicted"/>
<dbReference type="KEGG" id="bsed:DN745_06065"/>
<dbReference type="OrthoDB" id="5507545at2"/>
<name>A0A2Z4FIR0_9DELT</name>
<gene>
    <name evidence="2" type="ORF">DN745_06065</name>
</gene>
<keyword evidence="3" id="KW-1185">Reference proteome</keyword>
<protein>
    <recommendedName>
        <fullName evidence="1">Peptidase MA-like domain-containing protein</fullName>
    </recommendedName>
</protein>
<dbReference type="Proteomes" id="UP000249799">
    <property type="component" value="Chromosome"/>
</dbReference>
<evidence type="ECO:0000313" key="3">
    <source>
        <dbReference type="Proteomes" id="UP000249799"/>
    </source>
</evidence>
<organism evidence="2 3">
    <name type="scientific">Bradymonas sediminis</name>
    <dbReference type="NCBI Taxonomy" id="1548548"/>
    <lineage>
        <taxon>Bacteria</taxon>
        <taxon>Deltaproteobacteria</taxon>
        <taxon>Bradymonadales</taxon>
        <taxon>Bradymonadaceae</taxon>
        <taxon>Bradymonas</taxon>
    </lineage>
</organism>
<evidence type="ECO:0000259" key="1">
    <source>
        <dbReference type="Pfam" id="PF13485"/>
    </source>
</evidence>
<evidence type="ECO:0000313" key="2">
    <source>
        <dbReference type="EMBL" id="AWV88927.1"/>
    </source>
</evidence>